<proteinExistence type="predicted"/>
<gene>
    <name evidence="1" type="primary">WBGene00282240</name>
</gene>
<name>A0A2A6B6Y5_PRIPA</name>
<evidence type="ECO:0000313" key="2">
    <source>
        <dbReference type="Proteomes" id="UP000005239"/>
    </source>
</evidence>
<accession>A0A8R1V1A8</accession>
<dbReference type="AlphaFoldDB" id="A0A2A6B6Y5"/>
<protein>
    <submittedName>
        <fullName evidence="1">Uncharacterized protein</fullName>
    </submittedName>
</protein>
<dbReference type="Proteomes" id="UP000005239">
    <property type="component" value="Unassembled WGS sequence"/>
</dbReference>
<reference evidence="2" key="1">
    <citation type="journal article" date="2008" name="Nat. Genet.">
        <title>The Pristionchus pacificus genome provides a unique perspective on nematode lifestyle and parasitism.</title>
        <authorList>
            <person name="Dieterich C."/>
            <person name="Clifton S.W."/>
            <person name="Schuster L.N."/>
            <person name="Chinwalla A."/>
            <person name="Delehaunty K."/>
            <person name="Dinkelacker I."/>
            <person name="Fulton L."/>
            <person name="Fulton R."/>
            <person name="Godfrey J."/>
            <person name="Minx P."/>
            <person name="Mitreva M."/>
            <person name="Roeseler W."/>
            <person name="Tian H."/>
            <person name="Witte H."/>
            <person name="Yang S.P."/>
            <person name="Wilson R.K."/>
            <person name="Sommer R.J."/>
        </authorList>
    </citation>
    <scope>NUCLEOTIDE SEQUENCE [LARGE SCALE GENOMIC DNA]</scope>
    <source>
        <strain evidence="2">PS312</strain>
    </source>
</reference>
<accession>A0A2A6B6Y5</accession>
<organism evidence="1 2">
    <name type="scientific">Pristionchus pacificus</name>
    <name type="common">Parasitic nematode worm</name>
    <dbReference type="NCBI Taxonomy" id="54126"/>
    <lineage>
        <taxon>Eukaryota</taxon>
        <taxon>Metazoa</taxon>
        <taxon>Ecdysozoa</taxon>
        <taxon>Nematoda</taxon>
        <taxon>Chromadorea</taxon>
        <taxon>Rhabditida</taxon>
        <taxon>Rhabditina</taxon>
        <taxon>Diplogasteromorpha</taxon>
        <taxon>Diplogasteroidea</taxon>
        <taxon>Neodiplogasteridae</taxon>
        <taxon>Pristionchus</taxon>
    </lineage>
</organism>
<reference evidence="1" key="2">
    <citation type="submission" date="2022-06" db="UniProtKB">
        <authorList>
            <consortium name="EnsemblMetazoa"/>
        </authorList>
    </citation>
    <scope>IDENTIFICATION</scope>
    <source>
        <strain evidence="1">PS312</strain>
    </source>
</reference>
<dbReference type="EnsemblMetazoa" id="PPA43871.1">
    <property type="protein sequence ID" value="PPA43871.1"/>
    <property type="gene ID" value="WBGene00282240"/>
</dbReference>
<keyword evidence="2" id="KW-1185">Reference proteome</keyword>
<sequence>MPYGWYSCSSNSAFDPESENWKEPGRRMGEKELWRLTALSKAGNEWMVARARSRMRNHRIL</sequence>
<evidence type="ECO:0000313" key="1">
    <source>
        <dbReference type="EnsemblMetazoa" id="PPA43871.1"/>
    </source>
</evidence>